<evidence type="ECO:0000256" key="7">
    <source>
        <dbReference type="SAM" id="MobiDB-lite"/>
    </source>
</evidence>
<keyword evidence="4" id="KW-0067">ATP-binding</keyword>
<feature type="transmembrane region" description="Helical" evidence="8">
    <location>
        <begin position="1012"/>
        <end position="1031"/>
    </location>
</feature>
<feature type="transmembrane region" description="Helical" evidence="8">
    <location>
        <begin position="327"/>
        <end position="354"/>
    </location>
</feature>
<gene>
    <name evidence="10" type="ORF">ABMA27_008685</name>
</gene>
<evidence type="ECO:0000256" key="1">
    <source>
        <dbReference type="ARBA" id="ARBA00004141"/>
    </source>
</evidence>
<accession>A0ABR3HC92</accession>
<feature type="domain" description="ABC transporter" evidence="9">
    <location>
        <begin position="1450"/>
        <end position="1700"/>
    </location>
</feature>
<dbReference type="InterPro" id="IPR013525">
    <property type="entry name" value="ABC2_TM"/>
</dbReference>
<feature type="transmembrane region" description="Helical" evidence="8">
    <location>
        <begin position="104"/>
        <end position="124"/>
    </location>
</feature>
<dbReference type="InterPro" id="IPR027417">
    <property type="entry name" value="P-loop_NTPase"/>
</dbReference>
<dbReference type="SUPFAM" id="SSF52540">
    <property type="entry name" value="P-loop containing nucleoside triphosphate hydrolases"/>
    <property type="match status" value="2"/>
</dbReference>
<name>A0ABR3HC92_LOXSC</name>
<dbReference type="PROSITE" id="PS50893">
    <property type="entry name" value="ABC_TRANSPORTER_2"/>
    <property type="match status" value="2"/>
</dbReference>
<dbReference type="Proteomes" id="UP001549920">
    <property type="component" value="Unassembled WGS sequence"/>
</dbReference>
<evidence type="ECO:0000256" key="5">
    <source>
        <dbReference type="ARBA" id="ARBA00022989"/>
    </source>
</evidence>
<feature type="transmembrane region" description="Helical" evidence="8">
    <location>
        <begin position="1294"/>
        <end position="1313"/>
    </location>
</feature>
<keyword evidence="3" id="KW-0547">Nucleotide-binding</keyword>
<evidence type="ECO:0000313" key="11">
    <source>
        <dbReference type="Proteomes" id="UP001549920"/>
    </source>
</evidence>
<keyword evidence="6 8" id="KW-0472">Membrane</keyword>
<dbReference type="InterPro" id="IPR003439">
    <property type="entry name" value="ABC_transporter-like_ATP-bd"/>
</dbReference>
<reference evidence="10 11" key="1">
    <citation type="submission" date="2024-06" db="EMBL/GenBank/DDBJ databases">
        <title>A chromosome-level genome assembly of beet webworm, Loxostege sticticalis.</title>
        <authorList>
            <person name="Zhang Y."/>
        </authorList>
    </citation>
    <scope>NUCLEOTIDE SEQUENCE [LARGE SCALE GENOMIC DNA]</scope>
    <source>
        <strain evidence="10">AQ026</strain>
        <tissue evidence="10">Whole body</tissue>
    </source>
</reference>
<feature type="transmembrane region" description="Helical" evidence="8">
    <location>
        <begin position="1257"/>
        <end position="1282"/>
    </location>
</feature>
<feature type="transmembrane region" description="Helical" evidence="8">
    <location>
        <begin position="1363"/>
        <end position="1389"/>
    </location>
</feature>
<dbReference type="Gene3D" id="3.40.50.300">
    <property type="entry name" value="P-loop containing nucleotide triphosphate hydrolases"/>
    <property type="match status" value="2"/>
</dbReference>
<dbReference type="CDD" id="cd03263">
    <property type="entry name" value="ABC_subfamily_A"/>
    <property type="match status" value="2"/>
</dbReference>
<feature type="domain" description="ABC transporter" evidence="9">
    <location>
        <begin position="578"/>
        <end position="814"/>
    </location>
</feature>
<dbReference type="InterPro" id="IPR003593">
    <property type="entry name" value="AAA+_ATPase"/>
</dbReference>
<organism evidence="10 11">
    <name type="scientific">Loxostege sticticalis</name>
    <name type="common">Beet webworm moth</name>
    <dbReference type="NCBI Taxonomy" id="481309"/>
    <lineage>
        <taxon>Eukaryota</taxon>
        <taxon>Metazoa</taxon>
        <taxon>Ecdysozoa</taxon>
        <taxon>Arthropoda</taxon>
        <taxon>Hexapoda</taxon>
        <taxon>Insecta</taxon>
        <taxon>Pterygota</taxon>
        <taxon>Neoptera</taxon>
        <taxon>Endopterygota</taxon>
        <taxon>Lepidoptera</taxon>
        <taxon>Glossata</taxon>
        <taxon>Ditrysia</taxon>
        <taxon>Pyraloidea</taxon>
        <taxon>Crambidae</taxon>
        <taxon>Pyraustinae</taxon>
        <taxon>Loxostege</taxon>
    </lineage>
</organism>
<dbReference type="Pfam" id="PF00005">
    <property type="entry name" value="ABC_tran"/>
    <property type="match status" value="2"/>
</dbReference>
<feature type="transmembrane region" description="Helical" evidence="8">
    <location>
        <begin position="1320"/>
        <end position="1343"/>
    </location>
</feature>
<dbReference type="SMART" id="SM00382">
    <property type="entry name" value="AAA"/>
    <property type="match status" value="2"/>
</dbReference>
<dbReference type="PANTHER" id="PTHR19229:SF209">
    <property type="entry name" value="ATP-BINDING CASSETTE SUB-FAMILY A MEMBER 5 ISOFORM X1"/>
    <property type="match status" value="1"/>
</dbReference>
<dbReference type="InterPro" id="IPR026082">
    <property type="entry name" value="ABCA"/>
</dbReference>
<dbReference type="EMBL" id="JBEUOH010000022">
    <property type="protein sequence ID" value="KAL0868036.1"/>
    <property type="molecule type" value="Genomic_DNA"/>
</dbReference>
<feature type="transmembrane region" description="Helical" evidence="8">
    <location>
        <begin position="500"/>
        <end position="517"/>
    </location>
</feature>
<evidence type="ECO:0000256" key="8">
    <source>
        <dbReference type="SAM" id="Phobius"/>
    </source>
</evidence>
<evidence type="ECO:0000256" key="6">
    <source>
        <dbReference type="ARBA" id="ARBA00023136"/>
    </source>
</evidence>
<feature type="region of interest" description="Disordered" evidence="7">
    <location>
        <begin position="1708"/>
        <end position="1750"/>
    </location>
</feature>
<feature type="compositionally biased region" description="Polar residues" evidence="7">
    <location>
        <begin position="1714"/>
        <end position="1727"/>
    </location>
</feature>
<evidence type="ECO:0000256" key="4">
    <source>
        <dbReference type="ARBA" id="ARBA00022840"/>
    </source>
</evidence>
<proteinExistence type="predicted"/>
<dbReference type="InterPro" id="IPR056264">
    <property type="entry name" value="R2_ABCA1-4-like"/>
</dbReference>
<dbReference type="Pfam" id="PF12698">
    <property type="entry name" value="ABC2_membrane_3"/>
    <property type="match status" value="2"/>
</dbReference>
<feature type="transmembrane region" description="Helical" evidence="8">
    <location>
        <begin position="443"/>
        <end position="462"/>
    </location>
</feature>
<evidence type="ECO:0000313" key="10">
    <source>
        <dbReference type="EMBL" id="KAL0868036.1"/>
    </source>
</evidence>
<dbReference type="Pfam" id="PF23321">
    <property type="entry name" value="R1_ABCA1"/>
    <property type="match status" value="1"/>
</dbReference>
<feature type="transmembrane region" description="Helical" evidence="8">
    <location>
        <begin position="1220"/>
        <end position="1245"/>
    </location>
</feature>
<evidence type="ECO:0000256" key="2">
    <source>
        <dbReference type="ARBA" id="ARBA00022692"/>
    </source>
</evidence>
<keyword evidence="5 8" id="KW-1133">Transmembrane helix</keyword>
<feature type="region of interest" description="Disordered" evidence="7">
    <location>
        <begin position="1764"/>
        <end position="1785"/>
    </location>
</feature>
<comment type="caution">
    <text evidence="10">The sequence shown here is derived from an EMBL/GenBank/DDBJ whole genome shotgun (WGS) entry which is preliminary data.</text>
</comment>
<protein>
    <recommendedName>
        <fullName evidence="9">ABC transporter domain-containing protein</fullName>
    </recommendedName>
</protein>
<feature type="transmembrane region" description="Helical" evidence="8">
    <location>
        <begin position="468"/>
        <end position="488"/>
    </location>
</feature>
<evidence type="ECO:0000256" key="3">
    <source>
        <dbReference type="ARBA" id="ARBA00022741"/>
    </source>
</evidence>
<dbReference type="PANTHER" id="PTHR19229">
    <property type="entry name" value="ATP-BINDING CASSETTE TRANSPORTER SUBFAMILY A ABCA"/>
    <property type="match status" value="1"/>
</dbReference>
<sequence>MRKCQEKSSVADCVAIGSRLRGAMGTRPPARFWPQLWATVVRNLLLKKRDTRKTLASSVADCVAVGSRLRGAMGIRPPARFWPQLWATVVRNLLLKKRDTRKTLAEVLVPLYSLGVLIFLKMLVPNPNFPEVRKPGRLLRIHHDAFPENHSVAVVADWYNANGTMGFLDDINAVLLESDQHAINWIKYNNTTELNDAYHNNAKHFPIAVIFHTDPSSFGEPLKYTIRTNPSHAGTPSTRTLYTSPAKCRERSGAKDWSSDWSRGGQLIPLSEHREDTCPVLQYYYSGFLALQTLIDYIKIKIDTGSSIPPPRVDLRQFPKRQHTGDWLVIFRVIMPMYMVMTLSQFITYLLMFVVGEKEKKIREGMRIMGLKDSVYWGAWFLIYAVFVTILSIVSTVLLFTLKVFQHSSYILIFLLMLLFGFTIITFAFMLTPFFDRARTAGILGSFAVNLMSGLYFIQVFVSNADSLAFWFALVLDMAGVGVTWENLWSGPGVPFGGSLIMMAVDTVLYGLFAYWLDAVIPSEYGIKQKPWFCLLPSYWVGSRRGRVTAVHFHSNGDAAHNKDIEPVPKELQDKEAIRIVGLQKSFRHCRRPEIKAIDGIDLSIYEGQITAVLGHNGAGKSTLFNILTGLTAPTNGTAYVYGLDVRDPNDMHEIRQMIGVCPQQDVLFDLLSVKEHLQFFSAVKGIPRKRRPGEINKALSEVGLLDQAGVFAKHLSGGQKRKLSIAIAFIGDPKIIILDEPTAGVDPVSRRQTWRILQRAKRGKVLLLTTHFMDEADILGDRKAVISKGRVRCAGTSLFLKNKFGIGYHLTLVLDGACREHQITRLVRGHVPRAEKARRHGRELSYILPHYAVHLFPPLFHAIEHEIREKTNRLGITSYGVSMTTLEEVFLSLEGENAEETETVEGVSSVKLVRARALSRSLSLQSKTLSYQELNDKETQKTTSLPTPPASHALHSTTHGVEHVKVNVSVTPEAPVSVDALGEMVKTNPSCWRTFCALVYIRTVRMIRDPYKLYVMIFMPIISCALGLYMKSRQIVFFRMQPLTLDPNVYLNKTPIAIFSETNNFKEVTDLRDSLEMLGAHPIIDFDGNFSSLLDMENFGAFSLKGSIVPGFGKVMAYYNSTYTHSLPIIINLLDNSIYRVLMTASGLLESFKPIEVLAHPFQQTEQQEEFNVGNVVCAIFMGMIFALVPVTLAVDIVYDREIKAKNQLRVNGLSMSMYFLTYFTILIFIMIITSAGVLVLVILNDIPSLTNGSAIMMLCFLLILYSPSAILFNTCLSYVFDKMDSAQSIMPNITTWVGVIPFILVAVLDTFKWGSDIAFYLHLVFSFLDVMYIPYAIIYYVDRVYLTCNLRGLCTTPALSVYFTAEVWVLIAAMLFHVPVSGTVLLAADRWKSGGHICKRKRSSSESPVDLEVEVGGQYEAGEDEDVRRERRRVAAIMQQPTNNAPALVVHNLRKEYKVRGTGAGCCGGGNNEPRSRARRAGLARLSLAVHGGEVFGLLGHNGAGKTTTMKIITAEERPTCGTVMLGGENVNEPQASTFQMLGYCPQHDALWKNVTIREHIECYAAIRGVSKSDTPRIVDAYLNGLQIMEHASKNADECSGGTRRKLSFALAMVGTPRVVLLDEPSTGMDPRSKRFLWDTILASFQGKKGAILTTHSMEEADALCSRVGIMVKGGLRCIGSTQHLKNLYGAGYTLEMKIGQNNQKMMEPESMSPSPLRSTENSPSLGEADEGGSGGGSVCPGTEAEAEAEAVDVSIHTPLVAGTPPAARQQHHRTESSGGGPSAEAAIALVSQIFPSAILEENFAERLVFSVPQSSVSSLARCFQQIEDAKEKLNIVEYSFSQTTLEQVFLKFAQTEQNVESSDQEN</sequence>
<feature type="transmembrane region" description="Helical" evidence="8">
    <location>
        <begin position="375"/>
        <end position="402"/>
    </location>
</feature>
<comment type="subcellular location">
    <subcellularLocation>
        <location evidence="1">Membrane</location>
        <topology evidence="1">Multi-pass membrane protein</topology>
    </subcellularLocation>
</comment>
<feature type="transmembrane region" description="Helical" evidence="8">
    <location>
        <begin position="1177"/>
        <end position="1200"/>
    </location>
</feature>
<feature type="transmembrane region" description="Helical" evidence="8">
    <location>
        <begin position="408"/>
        <end position="431"/>
    </location>
</feature>
<keyword evidence="11" id="KW-1185">Reference proteome</keyword>
<keyword evidence="2 8" id="KW-0812">Transmembrane</keyword>
<dbReference type="PROSITE" id="PS00211">
    <property type="entry name" value="ABC_TRANSPORTER_1"/>
    <property type="match status" value="1"/>
</dbReference>
<evidence type="ECO:0000259" key="9">
    <source>
        <dbReference type="PROSITE" id="PS50893"/>
    </source>
</evidence>
<dbReference type="InterPro" id="IPR017871">
    <property type="entry name" value="ABC_transporter-like_CS"/>
</dbReference>